<sequence length="173" mass="19269">MSQASTEPGDKPKVAFISGPIDTGPDAMFFKTHYIPLIDTAIAAGHNFVIGPILSGADADALDYLLSHPISPTRITIFMTIAEDQAWGSEFRRRGVNTIVLDDPAATSRNRDAAMTNASDYDILRWRTEEEAREFYGPMYRSGHMTNTERNWRRRRGISETEVLSSGKVELTS</sequence>
<protein>
    <submittedName>
        <fullName evidence="1">Uncharacterized protein</fullName>
    </submittedName>
</protein>
<comment type="caution">
    <text evidence="1">The sequence shown here is derived from an EMBL/GenBank/DDBJ whole genome shotgun (WGS) entry which is preliminary data.</text>
</comment>
<evidence type="ECO:0000313" key="1">
    <source>
        <dbReference type="EMBL" id="KAL2864001.1"/>
    </source>
</evidence>
<dbReference type="GeneID" id="98145042"/>
<accession>A0ABR4LHK9</accession>
<dbReference type="EMBL" id="JBFXLQ010000045">
    <property type="protein sequence ID" value="KAL2864001.1"/>
    <property type="molecule type" value="Genomic_DNA"/>
</dbReference>
<dbReference type="RefSeq" id="XP_070882980.1">
    <property type="nucleotide sequence ID" value="XM_071029970.1"/>
</dbReference>
<proteinExistence type="predicted"/>
<evidence type="ECO:0000313" key="2">
    <source>
        <dbReference type="Proteomes" id="UP001610432"/>
    </source>
</evidence>
<organism evidence="1 2">
    <name type="scientific">Aspergillus lucknowensis</name>
    <dbReference type="NCBI Taxonomy" id="176173"/>
    <lineage>
        <taxon>Eukaryota</taxon>
        <taxon>Fungi</taxon>
        <taxon>Dikarya</taxon>
        <taxon>Ascomycota</taxon>
        <taxon>Pezizomycotina</taxon>
        <taxon>Eurotiomycetes</taxon>
        <taxon>Eurotiomycetidae</taxon>
        <taxon>Eurotiales</taxon>
        <taxon>Aspergillaceae</taxon>
        <taxon>Aspergillus</taxon>
        <taxon>Aspergillus subgen. Nidulantes</taxon>
    </lineage>
</organism>
<dbReference type="Proteomes" id="UP001610432">
    <property type="component" value="Unassembled WGS sequence"/>
</dbReference>
<name>A0ABR4LHK9_9EURO</name>
<keyword evidence="2" id="KW-1185">Reference proteome</keyword>
<reference evidence="1 2" key="1">
    <citation type="submission" date="2024-07" db="EMBL/GenBank/DDBJ databases">
        <title>Section-level genome sequencing and comparative genomics of Aspergillus sections Usti and Cavernicolus.</title>
        <authorList>
            <consortium name="Lawrence Berkeley National Laboratory"/>
            <person name="Nybo J.L."/>
            <person name="Vesth T.C."/>
            <person name="Theobald S."/>
            <person name="Frisvad J.C."/>
            <person name="Larsen T.O."/>
            <person name="Kjaerboelling I."/>
            <person name="Rothschild-Mancinelli K."/>
            <person name="Lyhne E.K."/>
            <person name="Kogle M.E."/>
            <person name="Barry K."/>
            <person name="Clum A."/>
            <person name="Na H."/>
            <person name="Ledsgaard L."/>
            <person name="Lin J."/>
            <person name="Lipzen A."/>
            <person name="Kuo A."/>
            <person name="Riley R."/>
            <person name="Mondo S."/>
            <person name="Labutti K."/>
            <person name="Haridas S."/>
            <person name="Pangalinan J."/>
            <person name="Salamov A.A."/>
            <person name="Simmons B.A."/>
            <person name="Magnuson J.K."/>
            <person name="Chen J."/>
            <person name="Drula E."/>
            <person name="Henrissat B."/>
            <person name="Wiebenga A."/>
            <person name="Lubbers R.J."/>
            <person name="Gomes A.C."/>
            <person name="Macurrencykelacurrency M.R."/>
            <person name="Stajich J."/>
            <person name="Grigoriev I.V."/>
            <person name="Mortensen U.H."/>
            <person name="De Vries R.P."/>
            <person name="Baker S.E."/>
            <person name="Andersen M.R."/>
        </authorList>
    </citation>
    <scope>NUCLEOTIDE SEQUENCE [LARGE SCALE GENOMIC DNA]</scope>
    <source>
        <strain evidence="1 2">CBS 449.75</strain>
    </source>
</reference>
<gene>
    <name evidence="1" type="ORF">BJX67DRAFT_362214</name>
</gene>